<feature type="transmembrane region" description="Helical" evidence="7">
    <location>
        <begin position="189"/>
        <end position="208"/>
    </location>
</feature>
<organism evidence="9 10">
    <name type="scientific">Meripilus lineatus</name>
    <dbReference type="NCBI Taxonomy" id="2056292"/>
    <lineage>
        <taxon>Eukaryota</taxon>
        <taxon>Fungi</taxon>
        <taxon>Dikarya</taxon>
        <taxon>Basidiomycota</taxon>
        <taxon>Agaricomycotina</taxon>
        <taxon>Agaricomycetes</taxon>
        <taxon>Polyporales</taxon>
        <taxon>Meripilaceae</taxon>
        <taxon>Meripilus</taxon>
    </lineage>
</organism>
<comment type="subcellular location">
    <subcellularLocation>
        <location evidence="1">Membrane</location>
        <topology evidence="1">Multi-pass membrane protein</topology>
    </subcellularLocation>
</comment>
<feature type="compositionally biased region" description="Basic and acidic residues" evidence="6">
    <location>
        <begin position="509"/>
        <end position="525"/>
    </location>
</feature>
<feature type="region of interest" description="Disordered" evidence="6">
    <location>
        <begin position="1"/>
        <end position="27"/>
    </location>
</feature>
<evidence type="ECO:0000259" key="8">
    <source>
        <dbReference type="PROSITE" id="PS50850"/>
    </source>
</evidence>
<dbReference type="AlphaFoldDB" id="A0AAD5Y9D2"/>
<evidence type="ECO:0000256" key="4">
    <source>
        <dbReference type="ARBA" id="ARBA00022989"/>
    </source>
</evidence>
<keyword evidence="3 7" id="KW-0812">Transmembrane</keyword>
<protein>
    <recommendedName>
        <fullName evidence="8">Major facilitator superfamily (MFS) profile domain-containing protein</fullName>
    </recommendedName>
</protein>
<evidence type="ECO:0000256" key="6">
    <source>
        <dbReference type="SAM" id="MobiDB-lite"/>
    </source>
</evidence>
<keyword evidence="5 7" id="KW-0472">Membrane</keyword>
<sequence length="525" mass="56614">MDSTPVSSPSRAHSSLDLPTDSSTPVSAAKYSKPRRYGLLVVFCLAQFLDSFNNSALFSAIPSLIIDLDVPESETTWIFSAFQLTFASFLLLSGRISDIYNPKYTFICGVSALGILSIGAGFVKSRIPLIVIRALSGIAASLTIPSALNLLVNIFPEPAEQARTIGIFGGSGAVGNSSLFVQYANWSWVFWFVAIVALPISAVCIFLIPPRAKIEETRDPRTAKWKSLDISGVSILTIAVILFIFSVTSGSSSGWATARVLAPLIISIVLTGGFFYYETKIPASRAAVPPSTWFLPNFAVLVGMALMPFFWWTTIYTVFMTLWQNVYHWSAIITTLHMIPLGIVGFAASFTGPVSRVISPKWVLLFAQGLLAISSILLHFADAPNRYFPFALPGFIIGTAGCMLTYAHTNIAIFRATPSAMAGTVGAIFNGALQLGSAVGLAIVTSIQTNVEANHGGPTSYSGRAAVFWFVLATVCVEAVSLLVFYDVKVDNKVVNDESGVHPDQGNQRQRDGDEKQRTTEPESS</sequence>
<dbReference type="EMBL" id="JANAWD010000582">
    <property type="protein sequence ID" value="KAJ3477572.1"/>
    <property type="molecule type" value="Genomic_DNA"/>
</dbReference>
<dbReference type="InterPro" id="IPR036259">
    <property type="entry name" value="MFS_trans_sf"/>
</dbReference>
<accession>A0AAD5Y9D2</accession>
<feature type="transmembrane region" description="Helical" evidence="7">
    <location>
        <begin position="329"/>
        <end position="350"/>
    </location>
</feature>
<feature type="domain" description="Major facilitator superfamily (MFS) profile" evidence="8">
    <location>
        <begin position="39"/>
        <end position="491"/>
    </location>
</feature>
<dbReference type="InterPro" id="IPR011701">
    <property type="entry name" value="MFS"/>
</dbReference>
<evidence type="ECO:0000256" key="2">
    <source>
        <dbReference type="ARBA" id="ARBA00022448"/>
    </source>
</evidence>
<feature type="transmembrane region" description="Helical" evidence="7">
    <location>
        <begin position="37"/>
        <end position="56"/>
    </location>
</feature>
<feature type="region of interest" description="Disordered" evidence="6">
    <location>
        <begin position="497"/>
        <end position="525"/>
    </location>
</feature>
<feature type="transmembrane region" description="Helical" evidence="7">
    <location>
        <begin position="419"/>
        <end position="447"/>
    </location>
</feature>
<feature type="transmembrane region" description="Helical" evidence="7">
    <location>
        <begin position="76"/>
        <end position="92"/>
    </location>
</feature>
<feature type="transmembrane region" description="Helical" evidence="7">
    <location>
        <begin position="362"/>
        <end position="381"/>
    </location>
</feature>
<dbReference type="InterPro" id="IPR020846">
    <property type="entry name" value="MFS_dom"/>
</dbReference>
<proteinExistence type="predicted"/>
<feature type="transmembrane region" description="Helical" evidence="7">
    <location>
        <begin position="164"/>
        <end position="183"/>
    </location>
</feature>
<dbReference type="Gene3D" id="1.20.1250.20">
    <property type="entry name" value="MFS general substrate transporter like domains"/>
    <property type="match status" value="1"/>
</dbReference>
<feature type="transmembrane region" description="Helical" evidence="7">
    <location>
        <begin position="260"/>
        <end position="277"/>
    </location>
</feature>
<evidence type="ECO:0000313" key="9">
    <source>
        <dbReference type="EMBL" id="KAJ3477572.1"/>
    </source>
</evidence>
<evidence type="ECO:0000256" key="3">
    <source>
        <dbReference type="ARBA" id="ARBA00022692"/>
    </source>
</evidence>
<keyword evidence="2" id="KW-0813">Transport</keyword>
<keyword evidence="10" id="KW-1185">Reference proteome</keyword>
<dbReference type="PANTHER" id="PTHR42718">
    <property type="entry name" value="MAJOR FACILITATOR SUPERFAMILY MULTIDRUG TRANSPORTER MFSC"/>
    <property type="match status" value="1"/>
</dbReference>
<gene>
    <name evidence="9" type="ORF">NLI96_g10372</name>
</gene>
<feature type="transmembrane region" description="Helical" evidence="7">
    <location>
        <begin position="129"/>
        <end position="152"/>
    </location>
</feature>
<feature type="transmembrane region" description="Helical" evidence="7">
    <location>
        <begin position="228"/>
        <end position="248"/>
    </location>
</feature>
<evidence type="ECO:0000256" key="1">
    <source>
        <dbReference type="ARBA" id="ARBA00004141"/>
    </source>
</evidence>
<dbReference type="Pfam" id="PF07690">
    <property type="entry name" value="MFS_1"/>
    <property type="match status" value="1"/>
</dbReference>
<feature type="transmembrane region" description="Helical" evidence="7">
    <location>
        <begin position="387"/>
        <end position="407"/>
    </location>
</feature>
<evidence type="ECO:0000256" key="7">
    <source>
        <dbReference type="SAM" id="Phobius"/>
    </source>
</evidence>
<dbReference type="Proteomes" id="UP001212997">
    <property type="component" value="Unassembled WGS sequence"/>
</dbReference>
<evidence type="ECO:0000313" key="10">
    <source>
        <dbReference type="Proteomes" id="UP001212997"/>
    </source>
</evidence>
<dbReference type="SUPFAM" id="SSF103473">
    <property type="entry name" value="MFS general substrate transporter"/>
    <property type="match status" value="1"/>
</dbReference>
<reference evidence="9" key="1">
    <citation type="submission" date="2022-07" db="EMBL/GenBank/DDBJ databases">
        <title>Genome Sequence of Physisporinus lineatus.</title>
        <authorList>
            <person name="Buettner E."/>
        </authorList>
    </citation>
    <scope>NUCLEOTIDE SEQUENCE</scope>
    <source>
        <strain evidence="9">VT162</strain>
    </source>
</reference>
<feature type="transmembrane region" description="Helical" evidence="7">
    <location>
        <begin position="298"/>
        <end position="323"/>
    </location>
</feature>
<dbReference type="PROSITE" id="PS50850">
    <property type="entry name" value="MFS"/>
    <property type="match status" value="1"/>
</dbReference>
<comment type="caution">
    <text evidence="9">The sequence shown here is derived from an EMBL/GenBank/DDBJ whole genome shotgun (WGS) entry which is preliminary data.</text>
</comment>
<feature type="transmembrane region" description="Helical" evidence="7">
    <location>
        <begin position="467"/>
        <end position="486"/>
    </location>
</feature>
<keyword evidence="4 7" id="KW-1133">Transmembrane helix</keyword>
<feature type="transmembrane region" description="Helical" evidence="7">
    <location>
        <begin position="104"/>
        <end position="123"/>
    </location>
</feature>
<dbReference type="GO" id="GO:0022857">
    <property type="term" value="F:transmembrane transporter activity"/>
    <property type="evidence" value="ECO:0007669"/>
    <property type="project" value="InterPro"/>
</dbReference>
<name>A0AAD5Y9D2_9APHY</name>
<dbReference type="GO" id="GO:0016020">
    <property type="term" value="C:membrane"/>
    <property type="evidence" value="ECO:0007669"/>
    <property type="project" value="UniProtKB-SubCell"/>
</dbReference>
<feature type="compositionally biased region" description="Polar residues" evidence="6">
    <location>
        <begin position="1"/>
        <end position="13"/>
    </location>
</feature>
<dbReference type="PANTHER" id="PTHR42718:SF9">
    <property type="entry name" value="MAJOR FACILITATOR SUPERFAMILY MULTIDRUG TRANSPORTER MFSC"/>
    <property type="match status" value="1"/>
</dbReference>
<evidence type="ECO:0000256" key="5">
    <source>
        <dbReference type="ARBA" id="ARBA00023136"/>
    </source>
</evidence>